<keyword evidence="8" id="KW-0902">Two-component regulatory system</keyword>
<dbReference type="InterPro" id="IPR050482">
    <property type="entry name" value="Sensor_HK_TwoCompSys"/>
</dbReference>
<gene>
    <name evidence="11" type="ORF">J2Z66_007102</name>
</gene>
<keyword evidence="9" id="KW-0812">Transmembrane</keyword>
<evidence type="ECO:0000256" key="2">
    <source>
        <dbReference type="ARBA" id="ARBA00012438"/>
    </source>
</evidence>
<dbReference type="GO" id="GO:0016301">
    <property type="term" value="F:kinase activity"/>
    <property type="evidence" value="ECO:0007669"/>
    <property type="project" value="UniProtKB-KW"/>
</dbReference>
<keyword evidence="5" id="KW-0547">Nucleotide-binding</keyword>
<evidence type="ECO:0000256" key="3">
    <source>
        <dbReference type="ARBA" id="ARBA00022553"/>
    </source>
</evidence>
<keyword evidence="12" id="KW-1185">Reference proteome</keyword>
<keyword evidence="6 11" id="KW-0418">Kinase</keyword>
<protein>
    <recommendedName>
        <fullName evidence="2">histidine kinase</fullName>
        <ecNumber evidence="2">2.7.13.3</ecNumber>
    </recommendedName>
</protein>
<evidence type="ECO:0000256" key="4">
    <source>
        <dbReference type="ARBA" id="ARBA00022679"/>
    </source>
</evidence>
<comment type="catalytic activity">
    <reaction evidence="1">
        <text>ATP + protein L-histidine = ADP + protein N-phospho-L-histidine.</text>
        <dbReference type="EC" id="2.7.13.3"/>
    </reaction>
</comment>
<comment type="caution">
    <text evidence="11">The sequence shown here is derived from an EMBL/GenBank/DDBJ whole genome shotgun (WGS) entry which is preliminary data.</text>
</comment>
<evidence type="ECO:0000256" key="5">
    <source>
        <dbReference type="ARBA" id="ARBA00022741"/>
    </source>
</evidence>
<dbReference type="InterPro" id="IPR011712">
    <property type="entry name" value="Sig_transdc_His_kin_sub3_dim/P"/>
</dbReference>
<dbReference type="Proteomes" id="UP001519287">
    <property type="component" value="Unassembled WGS sequence"/>
</dbReference>
<dbReference type="EC" id="2.7.13.3" evidence="2"/>
<feature type="transmembrane region" description="Helical" evidence="9">
    <location>
        <begin position="58"/>
        <end position="76"/>
    </location>
</feature>
<keyword evidence="4" id="KW-0808">Transferase</keyword>
<feature type="transmembrane region" description="Helical" evidence="9">
    <location>
        <begin position="106"/>
        <end position="138"/>
    </location>
</feature>
<evidence type="ECO:0000256" key="7">
    <source>
        <dbReference type="ARBA" id="ARBA00022840"/>
    </source>
</evidence>
<feature type="domain" description="Signal transduction histidine kinase subgroup 3 dimerisation and phosphoacceptor" evidence="10">
    <location>
        <begin position="187"/>
        <end position="253"/>
    </location>
</feature>
<evidence type="ECO:0000256" key="1">
    <source>
        <dbReference type="ARBA" id="ARBA00000085"/>
    </source>
</evidence>
<organism evidence="11 12">
    <name type="scientific">Paenibacillus eucommiae</name>
    <dbReference type="NCBI Taxonomy" id="1355755"/>
    <lineage>
        <taxon>Bacteria</taxon>
        <taxon>Bacillati</taxon>
        <taxon>Bacillota</taxon>
        <taxon>Bacilli</taxon>
        <taxon>Bacillales</taxon>
        <taxon>Paenibacillaceae</taxon>
        <taxon>Paenibacillus</taxon>
    </lineage>
</organism>
<evidence type="ECO:0000259" key="10">
    <source>
        <dbReference type="Pfam" id="PF07730"/>
    </source>
</evidence>
<dbReference type="Pfam" id="PF07730">
    <property type="entry name" value="HisKA_3"/>
    <property type="match status" value="1"/>
</dbReference>
<proteinExistence type="predicted"/>
<reference evidence="11 12" key="1">
    <citation type="submission" date="2021-03" db="EMBL/GenBank/DDBJ databases">
        <title>Genomic Encyclopedia of Type Strains, Phase IV (KMG-IV): sequencing the most valuable type-strain genomes for metagenomic binning, comparative biology and taxonomic classification.</title>
        <authorList>
            <person name="Goeker M."/>
        </authorList>
    </citation>
    <scope>NUCLEOTIDE SEQUENCE [LARGE SCALE GENOMIC DNA]</scope>
    <source>
        <strain evidence="11 12">DSM 26048</strain>
    </source>
</reference>
<dbReference type="InterPro" id="IPR036890">
    <property type="entry name" value="HATPase_C_sf"/>
</dbReference>
<keyword evidence="9" id="KW-1133">Transmembrane helix</keyword>
<evidence type="ECO:0000256" key="8">
    <source>
        <dbReference type="ARBA" id="ARBA00023012"/>
    </source>
</evidence>
<feature type="transmembrane region" description="Helical" evidence="9">
    <location>
        <begin position="20"/>
        <end position="46"/>
    </location>
</feature>
<keyword evidence="3" id="KW-0597">Phosphoprotein</keyword>
<dbReference type="EMBL" id="JAGGLB010000034">
    <property type="protein sequence ID" value="MBP1995460.1"/>
    <property type="molecule type" value="Genomic_DNA"/>
</dbReference>
<dbReference type="SUPFAM" id="SSF55874">
    <property type="entry name" value="ATPase domain of HSP90 chaperone/DNA topoisomerase II/histidine kinase"/>
    <property type="match status" value="1"/>
</dbReference>
<evidence type="ECO:0000313" key="11">
    <source>
        <dbReference type="EMBL" id="MBP1995460.1"/>
    </source>
</evidence>
<evidence type="ECO:0000256" key="6">
    <source>
        <dbReference type="ARBA" id="ARBA00022777"/>
    </source>
</evidence>
<sequence>MTERGTPIELWTMGIKAIILSYVVIQSYLSGAAISPWYMLSILLYLCLNISIHIAKKVSITSIALLLSMLVIAASSSYIQPWLILLLPLSIYELFTIYLRKRGIILFLMLAPLLLLSQGSQAILVTYGLVAMLSFLYYHLLNTYISRIAGLKEDLENRHEHIQQLTKSLNENKEYIRQSEYTFKLEERNRLSQEIHDKIGHSMTGALIQMEASKRLLTSDPDKSAELLQNAIHISKDGIESIRLVLKNMKPPTEQLGMNRMKLFVDEFSAKHPVRTSLTHEGNVDIITPIQWKVIQENIQEGLTNAMKYSNATVVSIHIEVLRTLIKVEVSDNGKGEQKVIKGLGIIGMEERAASVNGTIIVDGSRGFSVTTLIPHG</sequence>
<keyword evidence="7" id="KW-0067">ATP-binding</keyword>
<dbReference type="PANTHER" id="PTHR24421">
    <property type="entry name" value="NITRATE/NITRITE SENSOR PROTEIN NARX-RELATED"/>
    <property type="match status" value="1"/>
</dbReference>
<evidence type="ECO:0000256" key="9">
    <source>
        <dbReference type="SAM" id="Phobius"/>
    </source>
</evidence>
<evidence type="ECO:0000313" key="12">
    <source>
        <dbReference type="Proteomes" id="UP001519287"/>
    </source>
</evidence>
<dbReference type="CDD" id="cd16917">
    <property type="entry name" value="HATPase_UhpB-NarQ-NarX-like"/>
    <property type="match status" value="1"/>
</dbReference>
<name>A0ABS4J6N0_9BACL</name>
<accession>A0ABS4J6N0</accession>
<dbReference type="PANTHER" id="PTHR24421:SF10">
    <property type="entry name" value="NITRATE_NITRITE SENSOR PROTEIN NARQ"/>
    <property type="match status" value="1"/>
</dbReference>
<dbReference type="Gene3D" id="1.20.5.1930">
    <property type="match status" value="1"/>
</dbReference>
<dbReference type="Gene3D" id="3.30.565.10">
    <property type="entry name" value="Histidine kinase-like ATPase, C-terminal domain"/>
    <property type="match status" value="1"/>
</dbReference>
<keyword evidence="9" id="KW-0472">Membrane</keyword>